<dbReference type="Gene3D" id="3.40.630.10">
    <property type="entry name" value="Zn peptidases"/>
    <property type="match status" value="1"/>
</dbReference>
<name>A0A2A4GFF6_9FLAO</name>
<keyword evidence="2" id="KW-0479">Metal-binding</keyword>
<dbReference type="GO" id="GO:0016788">
    <property type="term" value="F:hydrolase activity, acting on ester bonds"/>
    <property type="evidence" value="ECO:0007669"/>
    <property type="project" value="InterPro"/>
</dbReference>
<dbReference type="PANTHER" id="PTHR15162">
    <property type="entry name" value="ASPARTOACYLASE"/>
    <property type="match status" value="1"/>
</dbReference>
<keyword evidence="4" id="KW-0862">Zinc</keyword>
<feature type="domain" description="Succinylglutamate desuccinylase/Aspartoacylase catalytic" evidence="5">
    <location>
        <begin position="29"/>
        <end position="141"/>
    </location>
</feature>
<dbReference type="Pfam" id="PF24827">
    <property type="entry name" value="AstE_AspA_cat"/>
    <property type="match status" value="1"/>
</dbReference>
<dbReference type="SUPFAM" id="SSF53187">
    <property type="entry name" value="Zn-dependent exopeptidases"/>
    <property type="match status" value="1"/>
</dbReference>
<dbReference type="InterPro" id="IPR050178">
    <property type="entry name" value="AspA/AstE_fam"/>
</dbReference>
<keyword evidence="3" id="KW-0378">Hydrolase</keyword>
<protein>
    <recommendedName>
        <fullName evidence="5">Succinylglutamate desuccinylase/Aspartoacylase catalytic domain-containing protein</fullName>
    </recommendedName>
</protein>
<dbReference type="RefSeq" id="WP_097442207.1">
    <property type="nucleotide sequence ID" value="NZ_NBWU01000001.1"/>
</dbReference>
<comment type="caution">
    <text evidence="6">The sequence shown here is derived from an EMBL/GenBank/DDBJ whole genome shotgun (WGS) entry which is preliminary data.</text>
</comment>
<reference evidence="6 7" key="1">
    <citation type="submission" date="2017-04" db="EMBL/GenBank/DDBJ databases">
        <title>A new member of the family Flavobacteriaceae isolated from ascidians.</title>
        <authorList>
            <person name="Chen L."/>
        </authorList>
    </citation>
    <scope>NUCLEOTIDE SEQUENCE [LARGE SCALE GENOMIC DNA]</scope>
    <source>
        <strain evidence="6 7">HQA918</strain>
    </source>
</reference>
<proteinExistence type="predicted"/>
<dbReference type="GO" id="GO:0005829">
    <property type="term" value="C:cytosol"/>
    <property type="evidence" value="ECO:0007669"/>
    <property type="project" value="TreeGrafter"/>
</dbReference>
<gene>
    <name evidence="6" type="ORF">B7P33_05180</name>
</gene>
<accession>A0A2A4GFF6</accession>
<evidence type="ECO:0000313" key="7">
    <source>
        <dbReference type="Proteomes" id="UP000219559"/>
    </source>
</evidence>
<dbReference type="EMBL" id="NBWU01000001">
    <property type="protein sequence ID" value="PCE66686.1"/>
    <property type="molecule type" value="Genomic_DNA"/>
</dbReference>
<evidence type="ECO:0000256" key="1">
    <source>
        <dbReference type="ARBA" id="ARBA00001947"/>
    </source>
</evidence>
<evidence type="ECO:0000259" key="5">
    <source>
        <dbReference type="Pfam" id="PF24827"/>
    </source>
</evidence>
<comment type="cofactor">
    <cofactor evidence="1">
        <name>Zn(2+)</name>
        <dbReference type="ChEBI" id="CHEBI:29105"/>
    </cofactor>
</comment>
<dbReference type="InterPro" id="IPR055438">
    <property type="entry name" value="AstE_AspA_cat"/>
</dbReference>
<keyword evidence="7" id="KW-1185">Reference proteome</keyword>
<dbReference type="OrthoDB" id="1523003at2"/>
<dbReference type="GO" id="GO:0046872">
    <property type="term" value="F:metal ion binding"/>
    <property type="evidence" value="ECO:0007669"/>
    <property type="project" value="UniProtKB-KW"/>
</dbReference>
<evidence type="ECO:0000256" key="3">
    <source>
        <dbReference type="ARBA" id="ARBA00022801"/>
    </source>
</evidence>
<evidence type="ECO:0000313" key="6">
    <source>
        <dbReference type="EMBL" id="PCE66686.1"/>
    </source>
</evidence>
<dbReference type="AlphaFoldDB" id="A0A2A4GFF6"/>
<dbReference type="PANTHER" id="PTHR15162:SF7">
    <property type="entry name" value="SUCCINYLGLUTAMATE DESUCCINYLASE"/>
    <property type="match status" value="1"/>
</dbReference>
<organism evidence="6 7">
    <name type="scientific">Sediminicola luteus</name>
    <dbReference type="NCBI Taxonomy" id="319238"/>
    <lineage>
        <taxon>Bacteria</taxon>
        <taxon>Pseudomonadati</taxon>
        <taxon>Bacteroidota</taxon>
        <taxon>Flavobacteriia</taxon>
        <taxon>Flavobacteriales</taxon>
        <taxon>Flavobacteriaceae</taxon>
        <taxon>Sediminicola</taxon>
    </lineage>
</organism>
<sequence>MLTTQIHSKALDKTLTIGRIIGHLKGKHPGPTMIFVGGIHGNEPSGVFALQHVLQQLAGIEICGEIYALAGNLKALARSERYQSEDLNRLWTTDNLNKLKKGQLAITHDDFEEQLALYHCLHDILETGPVPFYFIDLHSTSGPTKPFMTVNDSLLNRYYSQQFPVPMILGIEEYLDGPLLSYINELGYVAFGFEGGQHDDRQAIENHIDFVWLALVFSGCIFKDAIPFQTHYDRLYQRAGRCREIHEIVYRHAIEAGQSFVMLPGFTNFEPISKGKVLAQTDTGSCRAPRSGKIFMPLYQNQGNDGFFIIKRIHPFFLRFSAWLRKSKWGTILRKLPGVQAVDGQGTLAVNLKTARFLAKDIFHLLGYRSKQKGHTHLIIKNREKASKTDSYIGAPWYNA</sequence>
<evidence type="ECO:0000256" key="2">
    <source>
        <dbReference type="ARBA" id="ARBA00022723"/>
    </source>
</evidence>
<dbReference type="Proteomes" id="UP000219559">
    <property type="component" value="Unassembled WGS sequence"/>
</dbReference>
<evidence type="ECO:0000256" key="4">
    <source>
        <dbReference type="ARBA" id="ARBA00022833"/>
    </source>
</evidence>